<dbReference type="KEGG" id="achi:CDG60_14655"/>
<proteinExistence type="predicted"/>
<dbReference type="AlphaFoldDB" id="A0A3B7M0I9"/>
<evidence type="ECO:0000313" key="2">
    <source>
        <dbReference type="Proteomes" id="UP000263753"/>
    </source>
</evidence>
<evidence type="ECO:0000313" key="1">
    <source>
        <dbReference type="EMBL" id="AXY57694.1"/>
    </source>
</evidence>
<organism evidence="1 2">
    <name type="scientific">Acinetobacter chinensis</name>
    <dbReference type="NCBI Taxonomy" id="2004650"/>
    <lineage>
        <taxon>Bacteria</taxon>
        <taxon>Pseudomonadati</taxon>
        <taxon>Pseudomonadota</taxon>
        <taxon>Gammaproteobacteria</taxon>
        <taxon>Moraxellales</taxon>
        <taxon>Moraxellaceae</taxon>
        <taxon>Acinetobacter</taxon>
    </lineage>
</organism>
<sequence>MVFNKHPSEQLEKLFNSKPYQGQQPEKAKIIFLSSDANYSEEISTHHFFNRIIEYHEDGIKFWQKYQVHHPFLLDEYPFKKNQGGVPFHKRFKSVGLTSEYAKEVCFLELLDIPTIGSMSKDKKLFLNLINPDHLKKIDKVFQSDAGQLIFVSKNVIQFMHLLKKKYKVFDWLEPNISKVGDSVKIKSNQLLVIYHFSASVETTYRQSLKTYIDEILS</sequence>
<name>A0A3B7M0I9_9GAMM</name>
<reference evidence="2" key="1">
    <citation type="submission" date="2018-09" db="EMBL/GenBank/DDBJ databases">
        <title>The complete genome of Acinetobacter sp. strain WCHAc010005.</title>
        <authorList>
            <person name="Hu Y."/>
            <person name="Long H."/>
            <person name="Feng Y."/>
            <person name="Zong Z."/>
        </authorList>
    </citation>
    <scope>NUCLEOTIDE SEQUENCE [LARGE SCALE GENOMIC DNA]</scope>
    <source>
        <strain evidence="2">WCHAc010005</strain>
    </source>
</reference>
<dbReference type="Proteomes" id="UP000263753">
    <property type="component" value="Chromosome"/>
</dbReference>
<protein>
    <submittedName>
        <fullName evidence="1">Uncharacterized protein</fullName>
    </submittedName>
</protein>
<dbReference type="EMBL" id="CP032134">
    <property type="protein sequence ID" value="AXY57694.1"/>
    <property type="molecule type" value="Genomic_DNA"/>
</dbReference>
<gene>
    <name evidence="1" type="ORF">CDG60_14655</name>
</gene>
<accession>A0A3B7M0I9</accession>
<dbReference type="RefSeq" id="WP_087513978.1">
    <property type="nucleotide sequence ID" value="NZ_CP032134.1"/>
</dbReference>